<feature type="domain" description="Tetrapyrrole methylase" evidence="1">
    <location>
        <begin position="201"/>
        <end position="345"/>
    </location>
</feature>
<evidence type="ECO:0000313" key="2">
    <source>
        <dbReference type="EMBL" id="CAD8082763.1"/>
    </source>
</evidence>
<keyword evidence="3" id="KW-1185">Reference proteome</keyword>
<dbReference type="GO" id="GO:0008168">
    <property type="term" value="F:methyltransferase activity"/>
    <property type="evidence" value="ECO:0007669"/>
    <property type="project" value="InterPro"/>
</dbReference>
<comment type="caution">
    <text evidence="2">The sequence shown here is derived from an EMBL/GenBank/DDBJ whole genome shotgun (WGS) entry which is preliminary data.</text>
</comment>
<proteinExistence type="predicted"/>
<protein>
    <recommendedName>
        <fullName evidence="1">Tetrapyrrole methylase domain-containing protein</fullName>
    </recommendedName>
</protein>
<gene>
    <name evidence="2" type="ORF">PSON_ATCC_30995.1.T0440035</name>
</gene>
<evidence type="ECO:0000259" key="1">
    <source>
        <dbReference type="Pfam" id="PF00590"/>
    </source>
</evidence>
<dbReference type="Pfam" id="PF00590">
    <property type="entry name" value="TP_methylase"/>
    <property type="match status" value="1"/>
</dbReference>
<name>A0A8S1N042_9CILI</name>
<dbReference type="InterPro" id="IPR000878">
    <property type="entry name" value="4pyrrol_Mease"/>
</dbReference>
<dbReference type="EMBL" id="CAJJDN010000044">
    <property type="protein sequence ID" value="CAD8082763.1"/>
    <property type="molecule type" value="Genomic_DNA"/>
</dbReference>
<dbReference type="OrthoDB" id="289942at2759"/>
<accession>A0A8S1N042</accession>
<dbReference type="Proteomes" id="UP000692954">
    <property type="component" value="Unassembled WGS sequence"/>
</dbReference>
<dbReference type="AlphaFoldDB" id="A0A8S1N042"/>
<dbReference type="InterPro" id="IPR008189">
    <property type="entry name" value="rRNA_ssu_MeTfrase_I"/>
</dbReference>
<dbReference type="PANTHER" id="PTHR46111:SF1">
    <property type="entry name" value="RIBOSOMAL RNA SMALL SUBUNIT METHYLTRANSFERASE I"/>
    <property type="match status" value="1"/>
</dbReference>
<organism evidence="2 3">
    <name type="scientific">Paramecium sonneborni</name>
    <dbReference type="NCBI Taxonomy" id="65129"/>
    <lineage>
        <taxon>Eukaryota</taxon>
        <taxon>Sar</taxon>
        <taxon>Alveolata</taxon>
        <taxon>Ciliophora</taxon>
        <taxon>Intramacronucleata</taxon>
        <taxon>Oligohymenophorea</taxon>
        <taxon>Peniculida</taxon>
        <taxon>Parameciidae</taxon>
        <taxon>Paramecium</taxon>
    </lineage>
</organism>
<dbReference type="PANTHER" id="PTHR46111">
    <property type="entry name" value="RIBOSOMAL RNA SMALL SUBUNIT METHYLTRANSFERASE I"/>
    <property type="match status" value="1"/>
</dbReference>
<evidence type="ECO:0000313" key="3">
    <source>
        <dbReference type="Proteomes" id="UP000692954"/>
    </source>
</evidence>
<sequence>MIRYASRLVRQFSSKIDEILEIGEIAKTKGILTICPTPIGNLKDWSSRQNLTIFGVDVIACQDINQTGFFIKSIRNQEGDTQQQVVPFDFQECDLDEDDIQIQEIIFKSTNELKEKLPELNKEFITSTDFKFYKQKKLEELKEQQVQGSKLQKELQEDDEINPFEFEVYGLSAPLMMYLRNKVAQAKKKKGRGLIIGCSNFNDEKKVERLIAMMKMGLNVALVCDSGTPGVSDNGYKFVTKCIDRNIQIEVLPGASAISVGLSACGFPADNFTFLGVYSIQDKNKDVLSLYKKQPQTIVLFESPNRIHQTLLRIEEIFGENQQIWIGFELTKQNEKKIRGKCREVYEQLTDPKVVTASQLKGEITIIISPYTAQYNEELRAQQILQEQKKSDKKESNNEEQQKMVKRVECLHVARVFGDKIKDNDNDLNEILQKALNISKQRASQLVQQIRESQKNEEDVNKIRESLGIENRFKK</sequence>
<reference evidence="2" key="1">
    <citation type="submission" date="2021-01" db="EMBL/GenBank/DDBJ databases">
        <authorList>
            <consortium name="Genoscope - CEA"/>
            <person name="William W."/>
        </authorList>
    </citation>
    <scope>NUCLEOTIDE SEQUENCE</scope>
</reference>